<proteinExistence type="predicted"/>
<keyword evidence="2" id="KW-0808">Transferase</keyword>
<dbReference type="Pfam" id="PF00535">
    <property type="entry name" value="Glycos_transf_2"/>
    <property type="match status" value="1"/>
</dbReference>
<keyword evidence="2" id="KW-0328">Glycosyltransferase</keyword>
<sequence length="298" mass="34077">MFRMYRGEIFMFSEPLVSIALPVFNAEKTIGAAVQSILNQTYRRWELLIMDDGSTDASLAIVAAWDDPRIKVVAAGCNRGIAYRLNQALDICEGEYFARMDADDICFPQRLAAQVDYMREHPEVDLVGANIIFFQGDGAVQGILPAKQSHEEICRRPWAGFYLAHPTMLGKRDWFRKHRYRSEYNGAEDQNLLFRAYQSSCFACIPEVLLGYRQERRTLKKMLRGRYAFLKAVGCEAMAAKRYDVVVKNAVILLLKVVADILNIQFGVKSLRNPMLPADPLLLQRWHDVWLCSHSSRS</sequence>
<dbReference type="OrthoDB" id="9815829at2"/>
<evidence type="ECO:0000313" key="2">
    <source>
        <dbReference type="EMBL" id="BBB90721.1"/>
    </source>
</evidence>
<reference evidence="2 3" key="1">
    <citation type="journal article" date="2018" name="Int. J. Syst. Evol. Microbiol.">
        <title>Methylomusa anaerophila gen. nov., sp. nov., an anaerobic methanol-utilizing bacterium isolated from a microbial fuel cell.</title>
        <authorList>
            <person name="Amano N."/>
            <person name="Yamamuro A."/>
            <person name="Miyahara M."/>
            <person name="Kouzuma A."/>
            <person name="Abe T."/>
            <person name="Watanabe K."/>
        </authorList>
    </citation>
    <scope>NUCLEOTIDE SEQUENCE [LARGE SCALE GENOMIC DNA]</scope>
    <source>
        <strain evidence="2 3">MMFC1</strain>
    </source>
</reference>
<organism evidence="2 3">
    <name type="scientific">Methylomusa anaerophila</name>
    <dbReference type="NCBI Taxonomy" id="1930071"/>
    <lineage>
        <taxon>Bacteria</taxon>
        <taxon>Bacillati</taxon>
        <taxon>Bacillota</taxon>
        <taxon>Negativicutes</taxon>
        <taxon>Selenomonadales</taxon>
        <taxon>Sporomusaceae</taxon>
        <taxon>Methylomusa</taxon>
    </lineage>
</organism>
<evidence type="ECO:0000313" key="3">
    <source>
        <dbReference type="Proteomes" id="UP000276437"/>
    </source>
</evidence>
<name>A0A348AI23_9FIRM</name>
<gene>
    <name evidence="2" type="primary">epsE_1</name>
    <name evidence="2" type="ORF">MAMMFC1_01382</name>
</gene>
<keyword evidence="3" id="KW-1185">Reference proteome</keyword>
<dbReference type="GO" id="GO:0016758">
    <property type="term" value="F:hexosyltransferase activity"/>
    <property type="evidence" value="ECO:0007669"/>
    <property type="project" value="UniProtKB-ARBA"/>
</dbReference>
<dbReference type="AlphaFoldDB" id="A0A348AI23"/>
<dbReference type="RefSeq" id="WP_158618674.1">
    <property type="nucleotide sequence ID" value="NZ_AP018449.1"/>
</dbReference>
<accession>A0A348AI23</accession>
<dbReference type="PANTHER" id="PTHR22916">
    <property type="entry name" value="GLYCOSYLTRANSFERASE"/>
    <property type="match status" value="1"/>
</dbReference>
<feature type="domain" description="Glycosyltransferase 2-like" evidence="1">
    <location>
        <begin position="18"/>
        <end position="178"/>
    </location>
</feature>
<dbReference type="PANTHER" id="PTHR22916:SF3">
    <property type="entry name" value="UDP-GLCNAC:BETAGAL BETA-1,3-N-ACETYLGLUCOSAMINYLTRANSFERASE-LIKE PROTEIN 1"/>
    <property type="match status" value="1"/>
</dbReference>
<dbReference type="EMBL" id="AP018449">
    <property type="protein sequence ID" value="BBB90721.1"/>
    <property type="molecule type" value="Genomic_DNA"/>
</dbReference>
<dbReference type="Proteomes" id="UP000276437">
    <property type="component" value="Chromosome"/>
</dbReference>
<evidence type="ECO:0000259" key="1">
    <source>
        <dbReference type="Pfam" id="PF00535"/>
    </source>
</evidence>
<protein>
    <submittedName>
        <fullName evidence="2">Putative glycosyltransferase EpsE</fullName>
        <ecNumber evidence="2">2.4.-.-</ecNumber>
    </submittedName>
</protein>
<dbReference type="KEGG" id="mana:MAMMFC1_01382"/>
<dbReference type="Gene3D" id="3.90.550.10">
    <property type="entry name" value="Spore Coat Polysaccharide Biosynthesis Protein SpsA, Chain A"/>
    <property type="match status" value="1"/>
</dbReference>
<dbReference type="EC" id="2.4.-.-" evidence="2"/>
<dbReference type="InterPro" id="IPR001173">
    <property type="entry name" value="Glyco_trans_2-like"/>
</dbReference>
<dbReference type="InterPro" id="IPR029044">
    <property type="entry name" value="Nucleotide-diphossugar_trans"/>
</dbReference>
<dbReference type="SUPFAM" id="SSF53448">
    <property type="entry name" value="Nucleotide-diphospho-sugar transferases"/>
    <property type="match status" value="1"/>
</dbReference>